<dbReference type="EMBL" id="SLWQ01000003">
    <property type="protein sequence ID" value="TCO41188.1"/>
    <property type="molecule type" value="Genomic_DNA"/>
</dbReference>
<evidence type="ECO:0000313" key="4">
    <source>
        <dbReference type="Proteomes" id="UP000294862"/>
    </source>
</evidence>
<dbReference type="InterPro" id="IPR028250">
    <property type="entry name" value="DsbDN"/>
</dbReference>
<proteinExistence type="predicted"/>
<sequence length="286" mass="30255">MRFPYTFPPLFHRAVFALAYASPACAADETAFEPVRAELVAEHVALVPGGTSSLGVHLRHAPHWHSYWINPGDSGLPTTLAWSLPAGYTAGEVEWPVPKRFDVGGLHNIGYEGDVLLPVALKVPADAVAGSNAPLAVTVKWLACREECIPGKATLSLELPVAREMPRPDARVAAAFTTARLAQPQASAWSGSAHDGGARIAVRLAGAGLPSMSARLDAFVVQRKVVGNAPPSIRRDGDALLIEAARSEYFTRAPVDLDLVVTTTDGPAPRGWHVRVPYAAGTAPAN</sequence>
<evidence type="ECO:0000256" key="1">
    <source>
        <dbReference type="SAM" id="SignalP"/>
    </source>
</evidence>
<evidence type="ECO:0000259" key="2">
    <source>
        <dbReference type="Pfam" id="PF11412"/>
    </source>
</evidence>
<organism evidence="3 4">
    <name type="scientific">Dokdonella fugitiva</name>
    <dbReference type="NCBI Taxonomy" id="328517"/>
    <lineage>
        <taxon>Bacteria</taxon>
        <taxon>Pseudomonadati</taxon>
        <taxon>Pseudomonadota</taxon>
        <taxon>Gammaproteobacteria</taxon>
        <taxon>Lysobacterales</taxon>
        <taxon>Rhodanobacteraceae</taxon>
        <taxon>Dokdonella</taxon>
    </lineage>
</organism>
<dbReference type="Proteomes" id="UP000294862">
    <property type="component" value="Unassembled WGS sequence"/>
</dbReference>
<accession>A0A4R2ICF6</accession>
<feature type="chain" id="PRO_5020546854" evidence="1">
    <location>
        <begin position="27"/>
        <end position="286"/>
    </location>
</feature>
<dbReference type="OrthoDB" id="9811036at2"/>
<dbReference type="AlphaFoldDB" id="A0A4R2ICF6"/>
<name>A0A4R2ICF6_9GAMM</name>
<comment type="caution">
    <text evidence="3">The sequence shown here is derived from an EMBL/GenBank/DDBJ whole genome shotgun (WGS) entry which is preliminary data.</text>
</comment>
<protein>
    <submittedName>
        <fullName evidence="3">Disulfide bond corrector protein DsbC</fullName>
    </submittedName>
</protein>
<dbReference type="Pfam" id="PF11412">
    <property type="entry name" value="DsbD_N"/>
    <property type="match status" value="1"/>
</dbReference>
<keyword evidence="1" id="KW-0732">Signal</keyword>
<gene>
    <name evidence="3" type="ORF">EV148_103108</name>
</gene>
<feature type="signal peptide" evidence="1">
    <location>
        <begin position="1"/>
        <end position="26"/>
    </location>
</feature>
<dbReference type="RefSeq" id="WP_158287365.1">
    <property type="nucleotide sequence ID" value="NZ_SLWQ01000003.1"/>
</dbReference>
<feature type="domain" description="Thiol:disulfide interchange protein DsbD N-terminal" evidence="2">
    <location>
        <begin position="39"/>
        <end position="157"/>
    </location>
</feature>
<reference evidence="3 4" key="1">
    <citation type="journal article" date="2015" name="Stand. Genomic Sci.">
        <title>Genomic Encyclopedia of Bacterial and Archaeal Type Strains, Phase III: the genomes of soil and plant-associated and newly described type strains.</title>
        <authorList>
            <person name="Whitman W.B."/>
            <person name="Woyke T."/>
            <person name="Klenk H.P."/>
            <person name="Zhou Y."/>
            <person name="Lilburn T.G."/>
            <person name="Beck B.J."/>
            <person name="De Vos P."/>
            <person name="Vandamme P."/>
            <person name="Eisen J.A."/>
            <person name="Garrity G."/>
            <person name="Hugenholtz P."/>
            <person name="Kyrpides N.C."/>
        </authorList>
    </citation>
    <scope>NUCLEOTIDE SEQUENCE [LARGE SCALE GENOMIC DNA]</scope>
    <source>
        <strain evidence="3 4">A3</strain>
    </source>
</reference>
<keyword evidence="4" id="KW-1185">Reference proteome</keyword>
<evidence type="ECO:0000313" key="3">
    <source>
        <dbReference type="EMBL" id="TCO41188.1"/>
    </source>
</evidence>